<feature type="chain" id="PRO_5004271202" evidence="3">
    <location>
        <begin position="18"/>
        <end position="369"/>
    </location>
</feature>
<keyword evidence="2" id="KW-1133">Transmembrane helix</keyword>
<dbReference type="VEuPathDB" id="FungiDB:DEHA2A00374g"/>
<dbReference type="Proteomes" id="UP000000599">
    <property type="component" value="Chromosome A"/>
</dbReference>
<evidence type="ECO:0000313" key="4">
    <source>
        <dbReference type="EMBL" id="CAG84295.2"/>
    </source>
</evidence>
<keyword evidence="2" id="KW-0472">Membrane</keyword>
<dbReference type="HOGENOM" id="CLU_760953_0_0_1"/>
<evidence type="ECO:0000313" key="5">
    <source>
        <dbReference type="Proteomes" id="UP000000599"/>
    </source>
</evidence>
<feature type="region of interest" description="Disordered" evidence="1">
    <location>
        <begin position="334"/>
        <end position="369"/>
    </location>
</feature>
<organism evidence="4 5">
    <name type="scientific">Debaryomyces hansenii (strain ATCC 36239 / CBS 767 / BCRC 21394 / JCM 1990 / NBRC 0083 / IGC 2968)</name>
    <name type="common">Yeast</name>
    <name type="synonym">Torulaspora hansenii</name>
    <dbReference type="NCBI Taxonomy" id="284592"/>
    <lineage>
        <taxon>Eukaryota</taxon>
        <taxon>Fungi</taxon>
        <taxon>Dikarya</taxon>
        <taxon>Ascomycota</taxon>
        <taxon>Saccharomycotina</taxon>
        <taxon>Pichiomycetes</taxon>
        <taxon>Debaryomycetaceae</taxon>
        <taxon>Debaryomyces</taxon>
    </lineage>
</organism>
<feature type="region of interest" description="Disordered" evidence="1">
    <location>
        <begin position="253"/>
        <end position="277"/>
    </location>
</feature>
<dbReference type="InterPro" id="IPR028000">
    <property type="entry name" value="Pma1"/>
</dbReference>
<protein>
    <submittedName>
        <fullName evidence="4">DEHA2A00374p</fullName>
    </submittedName>
</protein>
<dbReference type="OrthoDB" id="4084551at2759"/>
<dbReference type="RefSeq" id="XP_456350.2">
    <property type="nucleotide sequence ID" value="XM_456350.1"/>
</dbReference>
<dbReference type="EMBL" id="CR382133">
    <property type="protein sequence ID" value="CAG84295.2"/>
    <property type="molecule type" value="Genomic_DNA"/>
</dbReference>
<feature type="compositionally biased region" description="Low complexity" evidence="1">
    <location>
        <begin position="100"/>
        <end position="114"/>
    </location>
</feature>
<reference evidence="4 5" key="1">
    <citation type="journal article" date="2004" name="Nature">
        <title>Genome evolution in yeasts.</title>
        <authorList>
            <consortium name="Genolevures"/>
            <person name="Dujon B."/>
            <person name="Sherman D."/>
            <person name="Fischer G."/>
            <person name="Durrens P."/>
            <person name="Casaregola S."/>
            <person name="Lafontaine I."/>
            <person name="de Montigny J."/>
            <person name="Marck C."/>
            <person name="Neuveglise C."/>
            <person name="Talla E."/>
            <person name="Goffard N."/>
            <person name="Frangeul L."/>
            <person name="Aigle M."/>
            <person name="Anthouard V."/>
            <person name="Babour A."/>
            <person name="Barbe V."/>
            <person name="Barnay S."/>
            <person name="Blanchin S."/>
            <person name="Beckerich J.M."/>
            <person name="Beyne E."/>
            <person name="Bleykasten C."/>
            <person name="Boisrame A."/>
            <person name="Boyer J."/>
            <person name="Cattolico L."/>
            <person name="Confanioleri F."/>
            <person name="de Daruvar A."/>
            <person name="Despons L."/>
            <person name="Fabre E."/>
            <person name="Fairhead C."/>
            <person name="Ferry-Dumazet H."/>
            <person name="Groppi A."/>
            <person name="Hantraye F."/>
            <person name="Hennequin C."/>
            <person name="Jauniaux N."/>
            <person name="Joyet P."/>
            <person name="Kachouri R."/>
            <person name="Kerrest A."/>
            <person name="Koszul R."/>
            <person name="Lemaire M."/>
            <person name="Lesur I."/>
            <person name="Ma L."/>
            <person name="Muller H."/>
            <person name="Nicaud J.M."/>
            <person name="Nikolski M."/>
            <person name="Oztas S."/>
            <person name="Ozier-Kalogeropoulos O."/>
            <person name="Pellenz S."/>
            <person name="Potier S."/>
            <person name="Richard G.F."/>
            <person name="Straub M.L."/>
            <person name="Suleau A."/>
            <person name="Swennene D."/>
            <person name="Tekaia F."/>
            <person name="Wesolowski-Louvel M."/>
            <person name="Westhof E."/>
            <person name="Wirth B."/>
            <person name="Zeniou-Meyer M."/>
            <person name="Zivanovic I."/>
            <person name="Bolotin-Fukuhara M."/>
            <person name="Thierry A."/>
            <person name="Bouchier C."/>
            <person name="Caudron B."/>
            <person name="Scarpelli C."/>
            <person name="Gaillardin C."/>
            <person name="Weissenbach J."/>
            <person name="Wincker P."/>
            <person name="Souciet J.L."/>
        </authorList>
    </citation>
    <scope>NUCLEOTIDE SEQUENCE [LARGE SCALE GENOMIC DNA]</scope>
    <source>
        <strain evidence="5">ATCC 36239 / CBS 767 / BCRC 21394 / JCM 1990 / NBRC 0083 / IGC 2968</strain>
    </source>
</reference>
<proteinExistence type="predicted"/>
<evidence type="ECO:0000256" key="1">
    <source>
        <dbReference type="SAM" id="MobiDB-lite"/>
    </source>
</evidence>
<dbReference type="GeneID" id="2899291"/>
<dbReference type="KEGG" id="dha:DEHA2A00374g"/>
<feature type="transmembrane region" description="Helical" evidence="2">
    <location>
        <begin position="282"/>
        <end position="306"/>
    </location>
</feature>
<dbReference type="OMA" id="ICLRTTE"/>
<feature type="signal peptide" evidence="3">
    <location>
        <begin position="1"/>
        <end position="17"/>
    </location>
</feature>
<feature type="compositionally biased region" description="Basic and acidic residues" evidence="1">
    <location>
        <begin position="338"/>
        <end position="349"/>
    </location>
</feature>
<accession>Q6BZL9</accession>
<keyword evidence="2" id="KW-0812">Transmembrane</keyword>
<dbReference type="InParanoid" id="Q6BZL9"/>
<keyword evidence="5" id="KW-1185">Reference proteome</keyword>
<gene>
    <name evidence="4" type="ordered locus">DEHA2A00374g</name>
</gene>
<dbReference type="eggNOG" id="ENOG502S3G6">
    <property type="taxonomic scope" value="Eukaryota"/>
</dbReference>
<evidence type="ECO:0000256" key="3">
    <source>
        <dbReference type="SAM" id="SignalP"/>
    </source>
</evidence>
<dbReference type="Pfam" id="PF14610">
    <property type="entry name" value="Psg1"/>
    <property type="match status" value="1"/>
</dbReference>
<evidence type="ECO:0000256" key="2">
    <source>
        <dbReference type="SAM" id="Phobius"/>
    </source>
</evidence>
<feature type="region of interest" description="Disordered" evidence="1">
    <location>
        <begin position="93"/>
        <end position="114"/>
    </location>
</feature>
<name>Q6BZL9_DEBHA</name>
<keyword evidence="3" id="KW-0732">Signal</keyword>
<dbReference type="AlphaFoldDB" id="Q6BZL9"/>
<sequence>MKLSNLFLVFWIETVLSLLLPLHKEDLVKYLEKRASKTTTLEKEVWTTITGTKHTTITPFAFDGATVSASPIGDETTPWVSLDSSGVPYKVTPTVKDGKTTSPSPTPTNTNFPTPLAAPPVLRCMGDRVADGNPFCIGEGAEFVVDETYWITWDPLYFNPDNDSEGISKVKIKVRPFPNNESTSPIETSDWLENKDGFYAWTIESSDIDSDMDGYAQIYLSPFRTSDTDSEEEDTAIGPVVRLISSKGDAYTKISRVPSDNNDENDSSDKKDDGGSSNKAKIIVPAVVVPVFSIFLIAGAVFYYLLKKRKNAINKSSNSIKLGIFGKNKGYVGSRSQRMGESELTETKSQDSSYSNKADGKSDQNTFKG</sequence>